<dbReference type="SUPFAM" id="SSF52922">
    <property type="entry name" value="TK C-terminal domain-like"/>
    <property type="match status" value="1"/>
</dbReference>
<dbReference type="GO" id="GO:0000287">
    <property type="term" value="F:magnesium ion binding"/>
    <property type="evidence" value="ECO:0007669"/>
    <property type="project" value="UniProtKB-UniRule"/>
</dbReference>
<dbReference type="GO" id="GO:0016114">
    <property type="term" value="P:terpenoid biosynthetic process"/>
    <property type="evidence" value="ECO:0007669"/>
    <property type="project" value="UniProtKB-UniRule"/>
</dbReference>
<keyword evidence="7 10" id="KW-0784">Thiamine biosynthesis</keyword>
<comment type="cofactor">
    <cofactor evidence="10">
        <name>thiamine diphosphate</name>
        <dbReference type="ChEBI" id="CHEBI:58937"/>
    </cofactor>
    <text evidence="10">Binds 1 thiamine pyrophosphate per subunit.</text>
</comment>
<dbReference type="InterPro" id="IPR020826">
    <property type="entry name" value="Transketolase_BS"/>
</dbReference>
<dbReference type="InterPro" id="IPR033248">
    <property type="entry name" value="Transketolase_C"/>
</dbReference>
<organism evidence="12 15">
    <name type="scientific">Parabacteroides merdae</name>
    <dbReference type="NCBI Taxonomy" id="46503"/>
    <lineage>
        <taxon>Bacteria</taxon>
        <taxon>Pseudomonadati</taxon>
        <taxon>Bacteroidota</taxon>
        <taxon>Bacteroidia</taxon>
        <taxon>Bacteroidales</taxon>
        <taxon>Tannerellaceae</taxon>
        <taxon>Parabacteroides</taxon>
    </lineage>
</organism>
<dbReference type="PANTHER" id="PTHR43322:SF5">
    <property type="entry name" value="1-DEOXY-D-XYLULOSE-5-PHOSPHATE SYNTHASE, CHLOROPLASTIC"/>
    <property type="match status" value="1"/>
</dbReference>
<feature type="domain" description="Transketolase-like pyrimidine-binding" evidence="11">
    <location>
        <begin position="326"/>
        <end position="491"/>
    </location>
</feature>
<dbReference type="SMART" id="SM00861">
    <property type="entry name" value="Transket_pyr"/>
    <property type="match status" value="1"/>
</dbReference>
<dbReference type="GO" id="GO:0019288">
    <property type="term" value="P:isopentenyl diphosphate biosynthetic process, methylerythritol 4-phosphate pathway"/>
    <property type="evidence" value="ECO:0007669"/>
    <property type="project" value="TreeGrafter"/>
</dbReference>
<dbReference type="SUPFAM" id="SSF52518">
    <property type="entry name" value="Thiamin diphosphate-binding fold (THDP-binding)"/>
    <property type="match status" value="2"/>
</dbReference>
<dbReference type="InterPro" id="IPR005477">
    <property type="entry name" value="Dxylulose-5-P_synthase"/>
</dbReference>
<dbReference type="CDD" id="cd07033">
    <property type="entry name" value="TPP_PYR_DXS_TK_like"/>
    <property type="match status" value="1"/>
</dbReference>
<dbReference type="GO" id="GO:0030976">
    <property type="term" value="F:thiamine pyrophosphate binding"/>
    <property type="evidence" value="ECO:0007669"/>
    <property type="project" value="UniProtKB-UniRule"/>
</dbReference>
<dbReference type="EMBL" id="QRKC01000006">
    <property type="protein sequence ID" value="RHH76206.1"/>
    <property type="molecule type" value="Genomic_DNA"/>
</dbReference>
<dbReference type="AlphaFoldDB" id="A0A3R5ZT09"/>
<dbReference type="InterPro" id="IPR029061">
    <property type="entry name" value="THDP-binding"/>
</dbReference>
<evidence type="ECO:0000256" key="9">
    <source>
        <dbReference type="ARBA" id="ARBA00023229"/>
    </source>
</evidence>
<dbReference type="NCBIfam" id="NF003933">
    <property type="entry name" value="PRK05444.2-2"/>
    <property type="match status" value="1"/>
</dbReference>
<dbReference type="GO" id="GO:0008661">
    <property type="term" value="F:1-deoxy-D-xylulose-5-phosphate synthase activity"/>
    <property type="evidence" value="ECO:0007669"/>
    <property type="project" value="UniProtKB-UniRule"/>
</dbReference>
<dbReference type="RefSeq" id="WP_005645941.1">
    <property type="nucleotide sequence ID" value="NZ_QRKC01000006.1"/>
</dbReference>
<dbReference type="GO" id="GO:0009228">
    <property type="term" value="P:thiamine biosynthetic process"/>
    <property type="evidence" value="ECO:0007669"/>
    <property type="project" value="UniProtKB-UniRule"/>
</dbReference>
<feature type="binding site" evidence="10">
    <location>
        <position position="293"/>
    </location>
    <ligand>
        <name>thiamine diphosphate</name>
        <dbReference type="ChEBI" id="CHEBI:58937"/>
    </ligand>
</feature>
<dbReference type="Pfam" id="PF02780">
    <property type="entry name" value="Transketolase_C"/>
    <property type="match status" value="1"/>
</dbReference>
<feature type="binding site" evidence="10">
    <location>
        <position position="377"/>
    </location>
    <ligand>
        <name>thiamine diphosphate</name>
        <dbReference type="ChEBI" id="CHEBI:58937"/>
    </ligand>
</feature>
<dbReference type="UniPathway" id="UPA00064">
    <property type="reaction ID" value="UER00091"/>
</dbReference>
<comment type="function">
    <text evidence="10">Catalyzes the acyloin condensation reaction between C atoms 2 and 3 of pyruvate and glyceraldehyde 3-phosphate to yield 1-deoxy-D-xylulose-5-phosphate (DXP).</text>
</comment>
<evidence type="ECO:0000313" key="14">
    <source>
        <dbReference type="Proteomes" id="UP000283732"/>
    </source>
</evidence>
<reference evidence="14 15" key="1">
    <citation type="submission" date="2018-08" db="EMBL/GenBank/DDBJ databases">
        <title>A genome reference for cultivated species of the human gut microbiota.</title>
        <authorList>
            <person name="Zou Y."/>
            <person name="Xue W."/>
            <person name="Luo G."/>
        </authorList>
    </citation>
    <scope>NUCLEOTIDE SEQUENCE [LARGE SCALE GENOMIC DNA]</scope>
    <source>
        <strain evidence="13 14">AM16-50</strain>
        <strain evidence="12 15">AM50-15</strain>
    </source>
</reference>
<feature type="binding site" evidence="10">
    <location>
        <position position="181"/>
    </location>
    <ligand>
        <name>thiamine diphosphate</name>
        <dbReference type="ChEBI" id="CHEBI:58937"/>
    </ligand>
</feature>
<dbReference type="InterPro" id="IPR009014">
    <property type="entry name" value="Transketo_C/PFOR_II"/>
</dbReference>
<dbReference type="NCBIfam" id="TIGR00204">
    <property type="entry name" value="dxs"/>
    <property type="match status" value="1"/>
</dbReference>
<keyword evidence="8 10" id="KW-0786">Thiamine pyrophosphate</keyword>
<gene>
    <name evidence="10 12" type="primary">dxs</name>
    <name evidence="13" type="ORF">DW191_13690</name>
    <name evidence="12" type="ORF">DW986_04645</name>
</gene>
<dbReference type="PANTHER" id="PTHR43322">
    <property type="entry name" value="1-D-DEOXYXYLULOSE 5-PHOSPHATE SYNTHASE-RELATED"/>
    <property type="match status" value="1"/>
</dbReference>
<evidence type="ECO:0000256" key="5">
    <source>
        <dbReference type="ARBA" id="ARBA00022723"/>
    </source>
</evidence>
<evidence type="ECO:0000256" key="6">
    <source>
        <dbReference type="ARBA" id="ARBA00022842"/>
    </source>
</evidence>
<dbReference type="EC" id="2.2.1.7" evidence="10"/>
<dbReference type="PROSITE" id="PS00802">
    <property type="entry name" value="TRANSKETOLASE_2"/>
    <property type="match status" value="1"/>
</dbReference>
<feature type="binding site" evidence="10">
    <location>
        <begin position="153"/>
        <end position="154"/>
    </location>
    <ligand>
        <name>thiamine diphosphate</name>
        <dbReference type="ChEBI" id="CHEBI:58937"/>
    </ligand>
</feature>
<comment type="pathway">
    <text evidence="1 10">Metabolic intermediate biosynthesis; 1-deoxy-D-xylulose 5-phosphate biosynthesis; 1-deoxy-D-xylulose 5-phosphate from D-glyceraldehyde 3-phosphate and pyruvate: step 1/1.</text>
</comment>
<evidence type="ECO:0000256" key="4">
    <source>
        <dbReference type="ARBA" id="ARBA00022679"/>
    </source>
</evidence>
<evidence type="ECO:0000256" key="7">
    <source>
        <dbReference type="ARBA" id="ARBA00022977"/>
    </source>
</evidence>
<feature type="binding site" evidence="10">
    <location>
        <position position="79"/>
    </location>
    <ligand>
        <name>thiamine diphosphate</name>
        <dbReference type="ChEBI" id="CHEBI:58937"/>
    </ligand>
</feature>
<feature type="binding site" evidence="10">
    <location>
        <position position="181"/>
    </location>
    <ligand>
        <name>Mg(2+)</name>
        <dbReference type="ChEBI" id="CHEBI:18420"/>
    </ligand>
</feature>
<evidence type="ECO:0000313" key="15">
    <source>
        <dbReference type="Proteomes" id="UP000285173"/>
    </source>
</evidence>
<dbReference type="CDD" id="cd02007">
    <property type="entry name" value="TPP_DXS"/>
    <property type="match status" value="1"/>
</dbReference>
<evidence type="ECO:0000313" key="13">
    <source>
        <dbReference type="EMBL" id="RHH76206.1"/>
    </source>
</evidence>
<keyword evidence="9 10" id="KW-0414">Isoprene biosynthesis</keyword>
<dbReference type="Proteomes" id="UP000285173">
    <property type="component" value="Unassembled WGS sequence"/>
</dbReference>
<evidence type="ECO:0000259" key="11">
    <source>
        <dbReference type="SMART" id="SM00861"/>
    </source>
</evidence>
<evidence type="ECO:0000256" key="1">
    <source>
        <dbReference type="ARBA" id="ARBA00004980"/>
    </source>
</evidence>
<accession>A0A3R5ZT09</accession>
<name>A0A3R5ZT09_9BACT</name>
<keyword evidence="5 10" id="KW-0479">Metal-binding</keyword>
<comment type="subunit">
    <text evidence="3 10">Homodimer.</text>
</comment>
<keyword evidence="6 10" id="KW-0460">Magnesium</keyword>
<comment type="catalytic activity">
    <reaction evidence="10">
        <text>D-glyceraldehyde 3-phosphate + pyruvate + H(+) = 1-deoxy-D-xylulose 5-phosphate + CO2</text>
        <dbReference type="Rhea" id="RHEA:12605"/>
        <dbReference type="ChEBI" id="CHEBI:15361"/>
        <dbReference type="ChEBI" id="CHEBI:15378"/>
        <dbReference type="ChEBI" id="CHEBI:16526"/>
        <dbReference type="ChEBI" id="CHEBI:57792"/>
        <dbReference type="ChEBI" id="CHEBI:59776"/>
        <dbReference type="EC" id="2.2.1.7"/>
    </reaction>
</comment>
<evidence type="ECO:0000313" key="12">
    <source>
        <dbReference type="EMBL" id="RGZ50033.1"/>
    </source>
</evidence>
<evidence type="ECO:0000256" key="8">
    <source>
        <dbReference type="ARBA" id="ARBA00023052"/>
    </source>
</evidence>
<dbReference type="HAMAP" id="MF_00315">
    <property type="entry name" value="DXP_synth"/>
    <property type="match status" value="1"/>
</dbReference>
<evidence type="ECO:0000256" key="3">
    <source>
        <dbReference type="ARBA" id="ARBA00011738"/>
    </source>
</evidence>
<comment type="similarity">
    <text evidence="2 10">Belongs to the transketolase family. DXPS subfamily.</text>
</comment>
<sequence length="635" mass="70335">MTECKDEHILNSIDYPEDLRKLSPDKLGEVCAELRQYIIDVLSENPGHLGASLGTVELTVALHYVFNTPYDRIVWDVGHQAYGHKILTGRREAFHTLRKFKGISGFPNPLESPYDAFVAGHASNSISAAMGMSVASALKGEKDRHVIAVIGDGAMTGGLAFEGLNNASANPNNLLIILNDNDMAIDHAVGGLSQYLVDITTSQAYNKMRYDVYRGLRKMKLINNDRRGNILRFNNSLKALLTQQHNLFEGFSIRYFGPIDGHDVGYMIKVLNDIKDMEGPKLLHIKTKKGKGFKPAEKSATEWHAPGLFNKETGERIIVHKLNEPQLYQDVFGHTLVELAEQDERIVGVTPAMPTGCSMTYMMKAFPKRAFDVGIAEGHSVTFSAGLAKEGMIPFCNVYSSFMQRAYDMVIHDVALQNLHMVICLDRAGLVGEDGATHHGVFDLAYLRPVPNLVISSPLNELDLRNLMYTGYKECNGPFVIRYPRGKGEMADWRNEMHILPIGKGKKLRDGDDIAILSLGPIGNEVIKAMKEVESDGISIAHYDMIFLKPMDEELLHEVGKRFSRVITVENGVIKGGLGSAVLEFMADNGYAPQVKRIGVPDEFVEHGSIPELYKLCGMDAKSIAGEIKKMVIRG</sequence>
<feature type="binding site" evidence="10">
    <location>
        <begin position="120"/>
        <end position="122"/>
    </location>
    <ligand>
        <name>thiamine diphosphate</name>
        <dbReference type="ChEBI" id="CHEBI:58937"/>
    </ligand>
</feature>
<dbReference type="FunFam" id="3.40.50.920:FF:000002">
    <property type="entry name" value="1-deoxy-D-xylulose-5-phosphate synthase"/>
    <property type="match status" value="1"/>
</dbReference>
<dbReference type="Proteomes" id="UP000283732">
    <property type="component" value="Unassembled WGS sequence"/>
</dbReference>
<feature type="binding site" evidence="10">
    <location>
        <position position="152"/>
    </location>
    <ligand>
        <name>Mg(2+)</name>
        <dbReference type="ChEBI" id="CHEBI:18420"/>
    </ligand>
</feature>
<dbReference type="Gene3D" id="3.40.50.970">
    <property type="match status" value="2"/>
</dbReference>
<evidence type="ECO:0000256" key="2">
    <source>
        <dbReference type="ARBA" id="ARBA00011081"/>
    </source>
</evidence>
<keyword evidence="4 10" id="KW-0808">Transferase</keyword>
<evidence type="ECO:0000256" key="10">
    <source>
        <dbReference type="HAMAP-Rule" id="MF_00315"/>
    </source>
</evidence>
<dbReference type="Pfam" id="PF02779">
    <property type="entry name" value="Transket_pyr"/>
    <property type="match status" value="1"/>
</dbReference>
<proteinExistence type="inferred from homology"/>
<comment type="cofactor">
    <cofactor evidence="10">
        <name>Mg(2+)</name>
        <dbReference type="ChEBI" id="CHEBI:18420"/>
    </cofactor>
    <text evidence="10">Binds 1 Mg(2+) ion per subunit.</text>
</comment>
<dbReference type="InterPro" id="IPR005475">
    <property type="entry name" value="Transketolase-like_Pyr-bd"/>
</dbReference>
<dbReference type="Pfam" id="PF13292">
    <property type="entry name" value="DXP_synthase_N"/>
    <property type="match status" value="1"/>
</dbReference>
<dbReference type="GO" id="GO:0005829">
    <property type="term" value="C:cytosol"/>
    <property type="evidence" value="ECO:0007669"/>
    <property type="project" value="TreeGrafter"/>
</dbReference>
<protein>
    <recommendedName>
        <fullName evidence="10">1-deoxy-D-xylulose-5-phosphate synthase</fullName>
        <ecNumber evidence="10">2.2.1.7</ecNumber>
    </recommendedName>
    <alternativeName>
        <fullName evidence="10">1-deoxyxylulose-5-phosphate synthase</fullName>
        <shortName evidence="10">DXP synthase</shortName>
        <shortName evidence="10">DXPS</shortName>
    </alternativeName>
</protein>
<dbReference type="EMBL" id="QSEF01000005">
    <property type="protein sequence ID" value="RGZ50033.1"/>
    <property type="molecule type" value="Genomic_DNA"/>
</dbReference>
<comment type="caution">
    <text evidence="12">The sequence shown here is derived from an EMBL/GenBank/DDBJ whole genome shotgun (WGS) entry which is preliminary data.</text>
</comment>
<dbReference type="Gene3D" id="3.40.50.920">
    <property type="match status" value="1"/>
</dbReference>